<evidence type="ECO:0000313" key="3">
    <source>
        <dbReference type="Proteomes" id="UP000193228"/>
    </source>
</evidence>
<dbReference type="EMBL" id="FXAT01000012">
    <property type="protein sequence ID" value="SMG59199.1"/>
    <property type="molecule type" value="Genomic_DNA"/>
</dbReference>
<proteinExistence type="predicted"/>
<dbReference type="OrthoDB" id="9004488at2"/>
<gene>
    <name evidence="2" type="ORF">SAMN06265784_112170</name>
</gene>
<evidence type="ECO:0008006" key="4">
    <source>
        <dbReference type="Google" id="ProtNLM"/>
    </source>
</evidence>
<name>A0A1X7M1H9_9BURK</name>
<organism evidence="2 3">
    <name type="scientific">Paraburkholderia susongensis</name>
    <dbReference type="NCBI Taxonomy" id="1515439"/>
    <lineage>
        <taxon>Bacteria</taxon>
        <taxon>Pseudomonadati</taxon>
        <taxon>Pseudomonadota</taxon>
        <taxon>Betaproteobacteria</taxon>
        <taxon>Burkholderiales</taxon>
        <taxon>Burkholderiaceae</taxon>
        <taxon>Paraburkholderia</taxon>
    </lineage>
</organism>
<protein>
    <recommendedName>
        <fullName evidence="4">Tetratricopeptide repeat-containing protein</fullName>
    </recommendedName>
</protein>
<sequence>MSTQTVTGHSFPTPCKRCGGALYRQVDYCPYCGAVHPLDPDPHPHQRAVIPGSRASATHKPLHQLDGELDAPDVLNDSGPVAHPMQPEEALPEVPVMRTALVSPDTPIPPLEEPLYVPRSPVLTIRRVLYLIGALVVIGLAYVGYALLSDTSDSEDTDFETITQDARTTTTGTIAPFASAPSAIRSQAAHSFAAVRPATPAMPAAPATTATPDIPARLAPVVPAAPVAPVAPLVAATPAKPPLQFRDAAQALDAARLALRANDLSKAQAALAAAQTLQPGNTDAKDLAAQLRPLAERRDNALQAAQACVAQQSWPCARQHANEALAIDSNNDTARSVLERVIRETGWAPLNPRTTPRRD</sequence>
<feature type="transmembrane region" description="Helical" evidence="1">
    <location>
        <begin position="128"/>
        <end position="148"/>
    </location>
</feature>
<evidence type="ECO:0000313" key="2">
    <source>
        <dbReference type="EMBL" id="SMG59199.1"/>
    </source>
</evidence>
<keyword evidence="1" id="KW-0472">Membrane</keyword>
<dbReference type="AlphaFoldDB" id="A0A1X7M1H9"/>
<accession>A0A1X7M1H9</accession>
<keyword evidence="1" id="KW-1133">Transmembrane helix</keyword>
<evidence type="ECO:0000256" key="1">
    <source>
        <dbReference type="SAM" id="Phobius"/>
    </source>
</evidence>
<keyword evidence="3" id="KW-1185">Reference proteome</keyword>
<dbReference type="RefSeq" id="WP_085488758.1">
    <property type="nucleotide sequence ID" value="NZ_FXAT01000012.1"/>
</dbReference>
<dbReference type="Proteomes" id="UP000193228">
    <property type="component" value="Unassembled WGS sequence"/>
</dbReference>
<reference evidence="3" key="1">
    <citation type="submission" date="2017-04" db="EMBL/GenBank/DDBJ databases">
        <authorList>
            <person name="Varghese N."/>
            <person name="Submissions S."/>
        </authorList>
    </citation>
    <scope>NUCLEOTIDE SEQUENCE [LARGE SCALE GENOMIC DNA]</scope>
    <source>
        <strain evidence="3">LMG 29540</strain>
    </source>
</reference>
<keyword evidence="1" id="KW-0812">Transmembrane</keyword>